<feature type="compositionally biased region" description="Low complexity" evidence="1">
    <location>
        <begin position="339"/>
        <end position="349"/>
    </location>
</feature>
<keyword evidence="3" id="KW-1185">Reference proteome</keyword>
<proteinExistence type="predicted"/>
<protein>
    <submittedName>
        <fullName evidence="2">Uncharacterized protein</fullName>
    </submittedName>
</protein>
<gene>
    <name evidence="2" type="ORF">PAPYR_9601</name>
</gene>
<feature type="compositionally biased region" description="Pro residues" evidence="1">
    <location>
        <begin position="45"/>
        <end position="61"/>
    </location>
</feature>
<dbReference type="PANTHER" id="PTHR31434:SF2">
    <property type="entry name" value="S PHASE CYCLIN A-ASSOCIATED PROTEIN IN THE ENDOPLASMIC RETICULUM"/>
    <property type="match status" value="1"/>
</dbReference>
<sequence length="727" mass="76619">MPAAANGNEAAPHQPPAVSSSAKTLPVSVIPSNPASASDVLLQPAAPPSTPPPDDAPPPSQGPSLAPVRPGIHDRDEVPVLTGFSSPKPSSISGADLGLSPPPKSAKTRAALQLSPTPATPALMPGAQHPVAPPAPLAAPVTVAAIHHPVALVPHPFVTRPPAAHSPTSVPAAPAPAAAAPAPAAHAPAPLVAREPAMPTAPQRVSSQVRSTSDAAAPACAGLHLPDLARASAPPDRLPPAKPSYSQKAAASLRSASPLPPMRAGGQDGAATGLGGLTRRAPKSCGQVAPARHVVPPASPPSTPSKISSVLVSGTPSSVDGESAVSTPPISPTSPTAPQPLLHPAAAQRPAPPKPAVSRAAPKHAAAEPPPRKGISRSGSARRALHFEGSEPSPNTARQSPPPAAERPRTPSPSPARAAPPPQTPPTPAPVAIFKSPSPGDAEALLLAANPTSPTRSKIHTKLLSTLLPSFDPAAALRKQEEKQEKARTIRDRLVEAKRKQHQSTWEKISTTAATKQHTLQSKQQSYRSRLDSAHQRHDHRLREIHDKAAAELSRVKEVSFIHRILGPLEKEDQISSFQRRLQEAERRRQQRLEERRKKPQAGSLEKRRPKLDHPSCCMLTKAVPCYVACSPIFPSSQFPVCDQHPQFHSAHSTFLGGCEKAKLVTQEGWSCGCVRIWEDEPSRARYRRALERLQTHDVGLSVAVDTRLQLKIKRDCVIQAKRFELL</sequence>
<feature type="region of interest" description="Disordered" evidence="1">
    <location>
        <begin position="505"/>
        <end position="525"/>
    </location>
</feature>
<feature type="compositionally biased region" description="Basic and acidic residues" evidence="1">
    <location>
        <begin position="581"/>
        <end position="597"/>
    </location>
</feature>
<dbReference type="EMBL" id="JAPMOS010000107">
    <property type="protein sequence ID" value="KAJ4455453.1"/>
    <property type="molecule type" value="Genomic_DNA"/>
</dbReference>
<feature type="compositionally biased region" description="Polar residues" evidence="1">
    <location>
        <begin position="83"/>
        <end position="93"/>
    </location>
</feature>
<evidence type="ECO:0000313" key="2">
    <source>
        <dbReference type="EMBL" id="KAJ4455453.1"/>
    </source>
</evidence>
<feature type="region of interest" description="Disordered" evidence="1">
    <location>
        <begin position="230"/>
        <end position="437"/>
    </location>
</feature>
<feature type="compositionally biased region" description="Polar residues" evidence="1">
    <location>
        <begin position="310"/>
        <end position="320"/>
    </location>
</feature>
<comment type="caution">
    <text evidence="2">The sequence shown here is derived from an EMBL/GenBank/DDBJ whole genome shotgun (WGS) entry which is preliminary data.</text>
</comment>
<evidence type="ECO:0000313" key="3">
    <source>
        <dbReference type="Proteomes" id="UP001141327"/>
    </source>
</evidence>
<evidence type="ECO:0000256" key="1">
    <source>
        <dbReference type="SAM" id="MobiDB-lite"/>
    </source>
</evidence>
<feature type="region of interest" description="Disordered" evidence="1">
    <location>
        <begin position="580"/>
        <end position="611"/>
    </location>
</feature>
<dbReference type="Proteomes" id="UP001141327">
    <property type="component" value="Unassembled WGS sequence"/>
</dbReference>
<feature type="compositionally biased region" description="Pro residues" evidence="1">
    <location>
        <begin position="400"/>
        <end position="429"/>
    </location>
</feature>
<dbReference type="PANTHER" id="PTHR31434">
    <property type="entry name" value="S PHASE CYCLIN A-ASSOCIATED PROTEIN IN THE ENDOPLASMIC RETICULUM"/>
    <property type="match status" value="1"/>
</dbReference>
<feature type="compositionally biased region" description="Gly residues" evidence="1">
    <location>
        <begin position="266"/>
        <end position="276"/>
    </location>
</feature>
<organism evidence="2 3">
    <name type="scientific">Paratrimastix pyriformis</name>
    <dbReference type="NCBI Taxonomy" id="342808"/>
    <lineage>
        <taxon>Eukaryota</taxon>
        <taxon>Metamonada</taxon>
        <taxon>Preaxostyla</taxon>
        <taxon>Paratrimastigidae</taxon>
        <taxon>Paratrimastix</taxon>
    </lineage>
</organism>
<feature type="region of interest" description="Disordered" evidence="1">
    <location>
        <begin position="1"/>
        <end position="111"/>
    </location>
</feature>
<feature type="compositionally biased region" description="Pro residues" evidence="1">
    <location>
        <begin position="329"/>
        <end position="338"/>
    </location>
</feature>
<feature type="region of interest" description="Disordered" evidence="1">
    <location>
        <begin position="162"/>
        <end position="187"/>
    </location>
</feature>
<name>A0ABQ8U9L7_9EUKA</name>
<reference evidence="2" key="1">
    <citation type="journal article" date="2022" name="bioRxiv">
        <title>Genomics of Preaxostyla Flagellates Illuminates Evolutionary Transitions and the Path Towards Mitochondrial Loss.</title>
        <authorList>
            <person name="Novak L.V.F."/>
            <person name="Treitli S.C."/>
            <person name="Pyrih J."/>
            <person name="Halakuc P."/>
            <person name="Pipaliya S.V."/>
            <person name="Vacek V."/>
            <person name="Brzon O."/>
            <person name="Soukal P."/>
            <person name="Eme L."/>
            <person name="Dacks J.B."/>
            <person name="Karnkowska A."/>
            <person name="Elias M."/>
            <person name="Hampl V."/>
        </authorList>
    </citation>
    <scope>NUCLEOTIDE SEQUENCE</scope>
    <source>
        <strain evidence="2">RCP-MX</strain>
    </source>
</reference>
<accession>A0ABQ8U9L7</accession>